<feature type="region of interest" description="Disordered" evidence="2">
    <location>
        <begin position="67"/>
        <end position="106"/>
    </location>
</feature>
<gene>
    <name evidence="4" type="ORF">LMH87_003797</name>
</gene>
<dbReference type="RefSeq" id="XP_056048600.1">
    <property type="nucleotide sequence ID" value="XM_056194920.1"/>
</dbReference>
<evidence type="ECO:0000259" key="3">
    <source>
        <dbReference type="PROSITE" id="PS50048"/>
    </source>
</evidence>
<dbReference type="GO" id="GO:0008270">
    <property type="term" value="F:zinc ion binding"/>
    <property type="evidence" value="ECO:0007669"/>
    <property type="project" value="InterPro"/>
</dbReference>
<dbReference type="SUPFAM" id="SSF57701">
    <property type="entry name" value="Zn2/Cys6 DNA-binding domain"/>
    <property type="match status" value="1"/>
</dbReference>
<evidence type="ECO:0000313" key="5">
    <source>
        <dbReference type="Proteomes" id="UP001144673"/>
    </source>
</evidence>
<dbReference type="EMBL" id="JAJHUN010000011">
    <property type="protein sequence ID" value="KAJ4144930.1"/>
    <property type="molecule type" value="Genomic_DNA"/>
</dbReference>
<keyword evidence="5" id="KW-1185">Reference proteome</keyword>
<evidence type="ECO:0000313" key="4">
    <source>
        <dbReference type="EMBL" id="KAJ4144930.1"/>
    </source>
</evidence>
<dbReference type="Pfam" id="PF00172">
    <property type="entry name" value="Zn_clus"/>
    <property type="match status" value="1"/>
</dbReference>
<organism evidence="4 5">
    <name type="scientific">Akanthomyces muscarius</name>
    <name type="common">Entomopathogenic fungus</name>
    <name type="synonym">Lecanicillium muscarium</name>
    <dbReference type="NCBI Taxonomy" id="2231603"/>
    <lineage>
        <taxon>Eukaryota</taxon>
        <taxon>Fungi</taxon>
        <taxon>Dikarya</taxon>
        <taxon>Ascomycota</taxon>
        <taxon>Pezizomycotina</taxon>
        <taxon>Sordariomycetes</taxon>
        <taxon>Hypocreomycetidae</taxon>
        <taxon>Hypocreales</taxon>
        <taxon>Cordycipitaceae</taxon>
        <taxon>Akanthomyces</taxon>
    </lineage>
</organism>
<dbReference type="CDD" id="cd00067">
    <property type="entry name" value="GAL4"/>
    <property type="match status" value="1"/>
</dbReference>
<feature type="region of interest" description="Disordered" evidence="2">
    <location>
        <begin position="327"/>
        <end position="368"/>
    </location>
</feature>
<dbReference type="KEGG" id="amus:LMH87_003797"/>
<dbReference type="InterPro" id="IPR001138">
    <property type="entry name" value="Zn2Cys6_DnaBD"/>
</dbReference>
<protein>
    <recommendedName>
        <fullName evidence="3">Zn(2)-C6 fungal-type domain-containing protein</fullName>
    </recommendedName>
</protein>
<dbReference type="InterPro" id="IPR036864">
    <property type="entry name" value="Zn2-C6_fun-type_DNA-bd_sf"/>
</dbReference>
<accession>A0A9W8UHA4</accession>
<dbReference type="GeneID" id="80890956"/>
<keyword evidence="1" id="KW-0539">Nucleus</keyword>
<evidence type="ECO:0000256" key="1">
    <source>
        <dbReference type="ARBA" id="ARBA00023242"/>
    </source>
</evidence>
<evidence type="ECO:0000256" key="2">
    <source>
        <dbReference type="SAM" id="MobiDB-lite"/>
    </source>
</evidence>
<sequence length="435" mass="48005">MFMTLKCSRGAEGGIKHVDTSGSFNRPREYYSSIACSTCRSKKLGCSREKSGCRRCQSRGELCVYEPPRHRGKKSQKQSTPPPNTESTQSPRDDPVNASPALQPTAMVPGNTIRATVADSCDQHATVNLAPQHLSADAAKQSAMTESAYSSCSDSDFLSVDFMPELINFSDDVLMPCLPETPQAPRIEYNGSYQPNASAFTVDPLSYEPTNASKKVPGSPMDLVSPIAVSSGLSRSASASEQIYDEENCDCTGIALRLLEETISAPKLDEWQGTERKLYFLKTAISECAALFECSCLQHDSGLSMLVVVVYEKLQFFFEDISESTGHRLDQSRSNPQASPGNWGRSHVGQDDGSQGRQRLHSQPRPNLTIGHYHIDTREEHFNVMSALVLLQLRRLAALVSKLKRNAADREWNAHVSLLRNLVHRMKSLSATLQR</sequence>
<reference evidence="4" key="1">
    <citation type="journal article" date="2023" name="Access Microbiol">
        <title>De-novo genome assembly for Akanthomyces muscarius, a biocontrol agent of insect agricultural pests.</title>
        <authorList>
            <person name="Erdos Z."/>
            <person name="Studholme D.J."/>
            <person name="Raymond B."/>
            <person name="Sharma M."/>
        </authorList>
    </citation>
    <scope>NUCLEOTIDE SEQUENCE</scope>
    <source>
        <strain evidence="4">Ve6</strain>
    </source>
</reference>
<dbReference type="SMART" id="SM00066">
    <property type="entry name" value="GAL4"/>
    <property type="match status" value="1"/>
</dbReference>
<name>A0A9W8UHA4_AKAMU</name>
<dbReference type="Gene3D" id="4.10.240.10">
    <property type="entry name" value="Zn(2)-C6 fungal-type DNA-binding domain"/>
    <property type="match status" value="1"/>
</dbReference>
<proteinExistence type="predicted"/>
<feature type="domain" description="Zn(2)-C6 fungal-type" evidence="3">
    <location>
        <begin position="35"/>
        <end position="65"/>
    </location>
</feature>
<dbReference type="PROSITE" id="PS50048">
    <property type="entry name" value="ZN2_CY6_FUNGAL_2"/>
    <property type="match status" value="1"/>
</dbReference>
<dbReference type="Proteomes" id="UP001144673">
    <property type="component" value="Chromosome 2"/>
</dbReference>
<dbReference type="PROSITE" id="PS00463">
    <property type="entry name" value="ZN2_CY6_FUNGAL_1"/>
    <property type="match status" value="1"/>
</dbReference>
<dbReference type="AlphaFoldDB" id="A0A9W8UHA4"/>
<comment type="caution">
    <text evidence="4">The sequence shown here is derived from an EMBL/GenBank/DDBJ whole genome shotgun (WGS) entry which is preliminary data.</text>
</comment>
<dbReference type="GO" id="GO:0000981">
    <property type="term" value="F:DNA-binding transcription factor activity, RNA polymerase II-specific"/>
    <property type="evidence" value="ECO:0007669"/>
    <property type="project" value="InterPro"/>
</dbReference>